<evidence type="ECO:0000313" key="2">
    <source>
        <dbReference type="Proteomes" id="UP000237381"/>
    </source>
</evidence>
<protein>
    <submittedName>
        <fullName evidence="1">Uncharacterized protein</fullName>
    </submittedName>
</protein>
<organism evidence="1 2">
    <name type="scientific">Paraburkholderia eburnea</name>
    <dbReference type="NCBI Taxonomy" id="1189126"/>
    <lineage>
        <taxon>Bacteria</taxon>
        <taxon>Pseudomonadati</taxon>
        <taxon>Pseudomonadota</taxon>
        <taxon>Betaproteobacteria</taxon>
        <taxon>Burkholderiales</taxon>
        <taxon>Burkholderiaceae</taxon>
        <taxon>Paraburkholderia</taxon>
    </lineage>
</organism>
<gene>
    <name evidence="1" type="ORF">B0G62_106145</name>
</gene>
<name>A0A2S4MAD7_9BURK</name>
<evidence type="ECO:0000313" key="1">
    <source>
        <dbReference type="EMBL" id="POR51611.1"/>
    </source>
</evidence>
<comment type="caution">
    <text evidence="1">The sequence shown here is derived from an EMBL/GenBank/DDBJ whole genome shotgun (WGS) entry which is preliminary data.</text>
</comment>
<dbReference type="Proteomes" id="UP000237381">
    <property type="component" value="Unassembled WGS sequence"/>
</dbReference>
<dbReference type="EMBL" id="PQGA01000006">
    <property type="protein sequence ID" value="POR51611.1"/>
    <property type="molecule type" value="Genomic_DNA"/>
</dbReference>
<dbReference type="AlphaFoldDB" id="A0A2S4MAD7"/>
<keyword evidence="2" id="KW-1185">Reference proteome</keyword>
<accession>A0A2S4MAD7</accession>
<dbReference type="RefSeq" id="WP_103704854.1">
    <property type="nucleotide sequence ID" value="NZ_PQGA01000006.1"/>
</dbReference>
<proteinExistence type="predicted"/>
<sequence length="91" mass="10275">MISKSNVQPDAAARIEACCVTLFERWCEGRLVIPLAYLMSVWPLATPSPLYMRRLSRSLDDLVRAHGEMLGDDDCRLIEDAIANAERPQQN</sequence>
<reference evidence="1 2" key="1">
    <citation type="submission" date="2018-01" db="EMBL/GenBank/DDBJ databases">
        <title>Genomic Encyclopedia of Type Strains, Phase III (KMG-III): the genomes of soil and plant-associated and newly described type strains.</title>
        <authorList>
            <person name="Whitman W."/>
        </authorList>
    </citation>
    <scope>NUCLEOTIDE SEQUENCE [LARGE SCALE GENOMIC DNA]</scope>
    <source>
        <strain evidence="1 2">JCM 18070</strain>
    </source>
</reference>
<dbReference type="OrthoDB" id="9006962at2"/>